<evidence type="ECO:0000313" key="3">
    <source>
        <dbReference type="Proteomes" id="UP000003688"/>
    </source>
</evidence>
<accession>B9XHU1</accession>
<dbReference type="Proteomes" id="UP000003688">
    <property type="component" value="Unassembled WGS sequence"/>
</dbReference>
<evidence type="ECO:0000256" key="1">
    <source>
        <dbReference type="SAM" id="MobiDB-lite"/>
    </source>
</evidence>
<gene>
    <name evidence="2" type="ORF">Cflav_PD6260</name>
</gene>
<dbReference type="STRING" id="320771.Cflav_PD6260"/>
<feature type="region of interest" description="Disordered" evidence="1">
    <location>
        <begin position="1"/>
        <end position="23"/>
    </location>
</feature>
<sequence length="56" mass="6107">MKLLPDKSPEPNAVGADRLSSQRGHELVAPKGLFAARIVGAVAVHVTSRRWLSFLR</sequence>
<comment type="caution">
    <text evidence="2">The sequence shown here is derived from an EMBL/GenBank/DDBJ whole genome shotgun (WGS) entry which is preliminary data.</text>
</comment>
<proteinExistence type="predicted"/>
<reference evidence="2 3" key="1">
    <citation type="journal article" date="2011" name="J. Bacteriol.">
        <title>Genome sequence of 'Pedosphaera parvula' Ellin514, an aerobic Verrucomicrobial isolate from pasture soil.</title>
        <authorList>
            <person name="Kant R."/>
            <person name="van Passel M.W."/>
            <person name="Sangwan P."/>
            <person name="Palva A."/>
            <person name="Lucas S."/>
            <person name="Copeland A."/>
            <person name="Lapidus A."/>
            <person name="Glavina Del Rio T."/>
            <person name="Dalin E."/>
            <person name="Tice H."/>
            <person name="Bruce D."/>
            <person name="Goodwin L."/>
            <person name="Pitluck S."/>
            <person name="Chertkov O."/>
            <person name="Larimer F.W."/>
            <person name="Land M.L."/>
            <person name="Hauser L."/>
            <person name="Brettin T.S."/>
            <person name="Detter J.C."/>
            <person name="Han S."/>
            <person name="de Vos W.M."/>
            <person name="Janssen P.H."/>
            <person name="Smidt H."/>
        </authorList>
    </citation>
    <scope>NUCLEOTIDE SEQUENCE [LARGE SCALE GENOMIC DNA]</scope>
    <source>
        <strain evidence="2 3">Ellin514</strain>
    </source>
</reference>
<protein>
    <submittedName>
        <fullName evidence="2">Uncharacterized protein</fullName>
    </submittedName>
</protein>
<name>B9XHU1_PEDPL</name>
<organism evidence="2 3">
    <name type="scientific">Pedosphaera parvula (strain Ellin514)</name>
    <dbReference type="NCBI Taxonomy" id="320771"/>
    <lineage>
        <taxon>Bacteria</taxon>
        <taxon>Pseudomonadati</taxon>
        <taxon>Verrucomicrobiota</taxon>
        <taxon>Pedosphaerae</taxon>
        <taxon>Pedosphaerales</taxon>
        <taxon>Pedosphaeraceae</taxon>
        <taxon>Pedosphaera</taxon>
    </lineage>
</organism>
<dbReference type="AlphaFoldDB" id="B9XHU1"/>
<keyword evidence="3" id="KW-1185">Reference proteome</keyword>
<dbReference type="EMBL" id="ABOX02000015">
    <property type="protein sequence ID" value="EEF60669.1"/>
    <property type="molecule type" value="Genomic_DNA"/>
</dbReference>
<evidence type="ECO:0000313" key="2">
    <source>
        <dbReference type="EMBL" id="EEF60669.1"/>
    </source>
</evidence>